<keyword evidence="1" id="KW-0472">Membrane</keyword>
<evidence type="ECO:0000256" key="2">
    <source>
        <dbReference type="SAM" id="SignalP"/>
    </source>
</evidence>
<organism evidence="3 4">
    <name type="scientific">Seohaeicola zhoushanensis</name>
    <dbReference type="NCBI Taxonomy" id="1569283"/>
    <lineage>
        <taxon>Bacteria</taxon>
        <taxon>Pseudomonadati</taxon>
        <taxon>Pseudomonadota</taxon>
        <taxon>Alphaproteobacteria</taxon>
        <taxon>Rhodobacterales</taxon>
        <taxon>Roseobacteraceae</taxon>
        <taxon>Seohaeicola</taxon>
    </lineage>
</organism>
<feature type="transmembrane region" description="Helical" evidence="1">
    <location>
        <begin position="199"/>
        <end position="218"/>
    </location>
</feature>
<feature type="chain" id="PRO_5035257884" description="VPLPA-CTERM protein sorting domain-containing protein" evidence="2">
    <location>
        <begin position="24"/>
        <end position="224"/>
    </location>
</feature>
<comment type="caution">
    <text evidence="3">The sequence shown here is derived from an EMBL/GenBank/DDBJ whole genome shotgun (WGS) entry which is preliminary data.</text>
</comment>
<name>A0A8J3H293_9RHOB</name>
<dbReference type="InterPro" id="IPR022472">
    <property type="entry name" value="VPLPA-CTERM"/>
</dbReference>
<keyword evidence="2" id="KW-0732">Signal</keyword>
<protein>
    <recommendedName>
        <fullName evidence="5">VPLPA-CTERM protein sorting domain-containing protein</fullName>
    </recommendedName>
</protein>
<reference evidence="3" key="1">
    <citation type="journal article" date="2014" name="Int. J. Syst. Evol. Microbiol.">
        <title>Complete genome sequence of Corynebacterium casei LMG S-19264T (=DSM 44701T), isolated from a smear-ripened cheese.</title>
        <authorList>
            <consortium name="US DOE Joint Genome Institute (JGI-PGF)"/>
            <person name="Walter F."/>
            <person name="Albersmeier A."/>
            <person name="Kalinowski J."/>
            <person name="Ruckert C."/>
        </authorList>
    </citation>
    <scope>NUCLEOTIDE SEQUENCE</scope>
    <source>
        <strain evidence="3">KCTC 42650</strain>
    </source>
</reference>
<accession>A0A8J3H293</accession>
<sequence>MKLKKIAIAAAATATMAAGAASAATLTFSPSTGVAVAWGSGNYNAGPCAATPTKCYDPTGTAAGLALDLHTFDSSNPGPGLHLDKAATLTVTFLGKEAGATNVAFSLGGDVSNNDLVGTSYKVSVGAGALDFAFKSSLGTVASNDGNFVDTATRRSAMGFSDIFTDGTTSYVYAYFDDSGAGLDRDYDDMVVKITVSSVPVPAAGFLLIAGLGGLAALKRRKKA</sequence>
<keyword evidence="1" id="KW-1133">Transmembrane helix</keyword>
<evidence type="ECO:0000256" key="1">
    <source>
        <dbReference type="SAM" id="Phobius"/>
    </source>
</evidence>
<dbReference type="Proteomes" id="UP000626220">
    <property type="component" value="Unassembled WGS sequence"/>
</dbReference>
<dbReference type="RefSeq" id="WP_189683045.1">
    <property type="nucleotide sequence ID" value="NZ_BNCJ01000042.1"/>
</dbReference>
<proteinExistence type="predicted"/>
<dbReference type="InterPro" id="IPR013424">
    <property type="entry name" value="Ice-binding_C"/>
</dbReference>
<dbReference type="NCBIfam" id="TIGR02595">
    <property type="entry name" value="PEP_CTERM"/>
    <property type="match status" value="1"/>
</dbReference>
<feature type="signal peptide" evidence="2">
    <location>
        <begin position="1"/>
        <end position="23"/>
    </location>
</feature>
<dbReference type="AlphaFoldDB" id="A0A8J3H293"/>
<dbReference type="NCBIfam" id="TIGR03370">
    <property type="entry name" value="VPLPA-CTERM"/>
    <property type="match status" value="1"/>
</dbReference>
<keyword evidence="4" id="KW-1185">Reference proteome</keyword>
<reference evidence="3" key="2">
    <citation type="submission" date="2020-09" db="EMBL/GenBank/DDBJ databases">
        <authorList>
            <person name="Sun Q."/>
            <person name="Kim S."/>
        </authorList>
    </citation>
    <scope>NUCLEOTIDE SEQUENCE</scope>
    <source>
        <strain evidence="3">KCTC 42650</strain>
    </source>
</reference>
<evidence type="ECO:0000313" key="3">
    <source>
        <dbReference type="EMBL" id="GHF74897.1"/>
    </source>
</evidence>
<keyword evidence="1" id="KW-0812">Transmembrane</keyword>
<gene>
    <name evidence="3" type="ORF">GCM10017056_51840</name>
</gene>
<evidence type="ECO:0008006" key="5">
    <source>
        <dbReference type="Google" id="ProtNLM"/>
    </source>
</evidence>
<evidence type="ECO:0000313" key="4">
    <source>
        <dbReference type="Proteomes" id="UP000626220"/>
    </source>
</evidence>
<dbReference type="EMBL" id="BNCJ01000042">
    <property type="protein sequence ID" value="GHF74897.1"/>
    <property type="molecule type" value="Genomic_DNA"/>
</dbReference>